<evidence type="ECO:0000313" key="3">
    <source>
        <dbReference type="EMBL" id="KAJ8431206.1"/>
    </source>
</evidence>
<evidence type="ECO:0000256" key="1">
    <source>
        <dbReference type="SAM" id="Phobius"/>
    </source>
</evidence>
<keyword evidence="1" id="KW-1133">Transmembrane helix</keyword>
<evidence type="ECO:0000313" key="4">
    <source>
        <dbReference type="Proteomes" id="UP001153076"/>
    </source>
</evidence>
<dbReference type="PANTHER" id="PTHR47074">
    <property type="entry name" value="BNAC02G40300D PROTEIN"/>
    <property type="match status" value="1"/>
</dbReference>
<accession>A0A9Q1Q7M3</accession>
<keyword evidence="4" id="KW-1185">Reference proteome</keyword>
<dbReference type="InterPro" id="IPR052929">
    <property type="entry name" value="RNase_H-like_EbsB-rel"/>
</dbReference>
<keyword evidence="1" id="KW-0472">Membrane</keyword>
<protein>
    <recommendedName>
        <fullName evidence="2">RNase H type-1 domain-containing protein</fullName>
    </recommendedName>
</protein>
<sequence>MENVCWSSYHMWRYSSIMDNLMLVHKSRGQDYAADFLTILWEVWNSRNRFIFSSPDRSYNRLAQRAIAFIRDFREAKLSPRTSPNLQAEKWVPLPWDTWKLNFDAGHLGEWGRGLGFIVRDSLGDVVLARSNQSTEFQDPDVTEVEAYLFGIQQALSAAYSSLVMEGGALSVISKIRNKTKPSSSYAFSFQKSLKLVLIALMLLGVAANGVGIGWHMMPLTSNRISPAPGSGLRRS</sequence>
<dbReference type="Proteomes" id="UP001153076">
    <property type="component" value="Unassembled WGS sequence"/>
</dbReference>
<dbReference type="PANTHER" id="PTHR47074:SF21">
    <property type="entry name" value="RNASE H TYPE-1 DOMAIN-CONTAINING PROTEIN"/>
    <property type="match status" value="1"/>
</dbReference>
<feature type="transmembrane region" description="Helical" evidence="1">
    <location>
        <begin position="196"/>
        <end position="218"/>
    </location>
</feature>
<dbReference type="GO" id="GO:0003676">
    <property type="term" value="F:nucleic acid binding"/>
    <property type="evidence" value="ECO:0007669"/>
    <property type="project" value="InterPro"/>
</dbReference>
<name>A0A9Q1Q7M3_9CARY</name>
<keyword evidence="1" id="KW-0812">Transmembrane</keyword>
<dbReference type="Pfam" id="PF13456">
    <property type="entry name" value="RVT_3"/>
    <property type="match status" value="1"/>
</dbReference>
<dbReference type="AlphaFoldDB" id="A0A9Q1Q7M3"/>
<dbReference type="EMBL" id="JAKOGI010000708">
    <property type="protein sequence ID" value="KAJ8431206.1"/>
    <property type="molecule type" value="Genomic_DNA"/>
</dbReference>
<dbReference type="InterPro" id="IPR002156">
    <property type="entry name" value="RNaseH_domain"/>
</dbReference>
<evidence type="ECO:0000259" key="2">
    <source>
        <dbReference type="Pfam" id="PF13456"/>
    </source>
</evidence>
<dbReference type="OrthoDB" id="1906820at2759"/>
<reference evidence="3" key="1">
    <citation type="submission" date="2022-04" db="EMBL/GenBank/DDBJ databases">
        <title>Carnegiea gigantea Genome sequencing and assembly v2.</title>
        <authorList>
            <person name="Copetti D."/>
            <person name="Sanderson M.J."/>
            <person name="Burquez A."/>
            <person name="Wojciechowski M.F."/>
        </authorList>
    </citation>
    <scope>NUCLEOTIDE SEQUENCE</scope>
    <source>
        <strain evidence="3">SGP5-SGP5p</strain>
        <tissue evidence="3">Aerial part</tissue>
    </source>
</reference>
<comment type="caution">
    <text evidence="3">The sequence shown here is derived from an EMBL/GenBank/DDBJ whole genome shotgun (WGS) entry which is preliminary data.</text>
</comment>
<organism evidence="3 4">
    <name type="scientific">Carnegiea gigantea</name>
    <dbReference type="NCBI Taxonomy" id="171969"/>
    <lineage>
        <taxon>Eukaryota</taxon>
        <taxon>Viridiplantae</taxon>
        <taxon>Streptophyta</taxon>
        <taxon>Embryophyta</taxon>
        <taxon>Tracheophyta</taxon>
        <taxon>Spermatophyta</taxon>
        <taxon>Magnoliopsida</taxon>
        <taxon>eudicotyledons</taxon>
        <taxon>Gunneridae</taxon>
        <taxon>Pentapetalae</taxon>
        <taxon>Caryophyllales</taxon>
        <taxon>Cactineae</taxon>
        <taxon>Cactaceae</taxon>
        <taxon>Cactoideae</taxon>
        <taxon>Echinocereeae</taxon>
        <taxon>Carnegiea</taxon>
    </lineage>
</organism>
<proteinExistence type="predicted"/>
<gene>
    <name evidence="3" type="ORF">Cgig2_020317</name>
</gene>
<feature type="domain" description="RNase H type-1" evidence="2">
    <location>
        <begin position="114"/>
        <end position="187"/>
    </location>
</feature>
<dbReference type="GO" id="GO:0004523">
    <property type="term" value="F:RNA-DNA hybrid ribonuclease activity"/>
    <property type="evidence" value="ECO:0007669"/>
    <property type="project" value="InterPro"/>
</dbReference>